<protein>
    <recommendedName>
        <fullName evidence="3">Shikimate kinase</fullName>
    </recommendedName>
</protein>
<evidence type="ECO:0000313" key="2">
    <source>
        <dbReference type="Proteomes" id="UP000579647"/>
    </source>
</evidence>
<name>A0A840W4D1_9ACTN</name>
<reference evidence="1 2" key="1">
    <citation type="submission" date="2020-08" db="EMBL/GenBank/DDBJ databases">
        <title>Sequencing the genomes of 1000 actinobacteria strains.</title>
        <authorList>
            <person name="Klenk H.-P."/>
        </authorList>
    </citation>
    <scope>NUCLEOTIDE SEQUENCE [LARGE SCALE GENOMIC DNA]</scope>
    <source>
        <strain evidence="1 2">DSM 44598</strain>
    </source>
</reference>
<dbReference type="Gene3D" id="3.40.50.300">
    <property type="entry name" value="P-loop containing nucleotide triphosphate hydrolases"/>
    <property type="match status" value="1"/>
</dbReference>
<sequence>MAARVLVTGMSGNGRSSALIALGGLGHRVVEADGAGWWEPRFEGTEYDRFWPEDRVAALLAEESERTLFVSGTVPDQGRFYDRFDAVVPLSAPEEVVLGRVAARAEHGFGKRPGEREKIRRDLAEVEPLARAGATHEIDTRGPRTEVVDQLVAIAQEFRTQ</sequence>
<dbReference type="EMBL" id="JACHDO010000001">
    <property type="protein sequence ID" value="MBB5491820.1"/>
    <property type="molecule type" value="Genomic_DNA"/>
</dbReference>
<comment type="caution">
    <text evidence="1">The sequence shown here is derived from an EMBL/GenBank/DDBJ whole genome shotgun (WGS) entry which is preliminary data.</text>
</comment>
<proteinExistence type="predicted"/>
<dbReference type="Proteomes" id="UP000579647">
    <property type="component" value="Unassembled WGS sequence"/>
</dbReference>
<dbReference type="RefSeq" id="WP_221318815.1">
    <property type="nucleotide sequence ID" value="NZ_BAAAKM010000021.1"/>
</dbReference>
<dbReference type="SUPFAM" id="SSF52540">
    <property type="entry name" value="P-loop containing nucleoside triphosphate hydrolases"/>
    <property type="match status" value="1"/>
</dbReference>
<dbReference type="InterPro" id="IPR027417">
    <property type="entry name" value="P-loop_NTPase"/>
</dbReference>
<gene>
    <name evidence="1" type="ORF">HNR07_002957</name>
</gene>
<organism evidence="1 2">
    <name type="scientific">Nocardiopsis metallicus</name>
    <dbReference type="NCBI Taxonomy" id="179819"/>
    <lineage>
        <taxon>Bacteria</taxon>
        <taxon>Bacillati</taxon>
        <taxon>Actinomycetota</taxon>
        <taxon>Actinomycetes</taxon>
        <taxon>Streptosporangiales</taxon>
        <taxon>Nocardiopsidaceae</taxon>
        <taxon>Nocardiopsis</taxon>
    </lineage>
</organism>
<evidence type="ECO:0008006" key="3">
    <source>
        <dbReference type="Google" id="ProtNLM"/>
    </source>
</evidence>
<dbReference type="AlphaFoldDB" id="A0A840W4D1"/>
<accession>A0A840W4D1</accession>
<keyword evidence="2" id="KW-1185">Reference proteome</keyword>
<evidence type="ECO:0000313" key="1">
    <source>
        <dbReference type="EMBL" id="MBB5491820.1"/>
    </source>
</evidence>